<dbReference type="InterPro" id="IPR002155">
    <property type="entry name" value="Thiolase"/>
</dbReference>
<dbReference type="PANTHER" id="PTHR42870:SF1">
    <property type="entry name" value="NON-SPECIFIC LIPID-TRANSFER PROTEIN-LIKE 2"/>
    <property type="match status" value="1"/>
</dbReference>
<dbReference type="AlphaFoldDB" id="A0A1T5ERD4"/>
<evidence type="ECO:0000259" key="1">
    <source>
        <dbReference type="Pfam" id="PF22691"/>
    </source>
</evidence>
<dbReference type="Gene3D" id="3.40.47.10">
    <property type="match status" value="1"/>
</dbReference>
<dbReference type="SUPFAM" id="SSF53901">
    <property type="entry name" value="Thiolase-like"/>
    <property type="match status" value="2"/>
</dbReference>
<dbReference type="PIRSF" id="PIRSF000429">
    <property type="entry name" value="Ac-CoA_Ac_transf"/>
    <property type="match status" value="1"/>
</dbReference>
<sequence length="397" mass="42846">MRWPEKSIAITGIGQSRISRDAGVSALSLTIDAAVEAIRDAGLTRADIDGIATWPGAIPDGSGFAPVGIPALQDALRLKVEWYSSTRETSGQFGAIFNAIGAIHAGLCRHVLVFRTMYQATARKQGLVNASYQPGQRTHAHMGWHAPYHAYVAATQQALYFARYVHESGIRPEQVAQIAINGRRNAALNPAAVYRTPITLDDYMASPILSTPLRLFDCDVPIDGSTAIILSHRDAAADLPNPPLRIEAIGTNMHYRNSWAQLDALATQAQPEVAAMMWNRTDLRPADVDVAELYDGFSFHTINWLENFGFCKRFEAGDFIEGGSRIALDGELPINTNGGALSAGRMHAYGQVHEACVQLWCRGGARQVKGRANGGPRVAALSTAGGPLAGCFLLVRD</sequence>
<dbReference type="STRING" id="439228.SAMN06295920_107170"/>
<dbReference type="InterPro" id="IPR016039">
    <property type="entry name" value="Thiolase-like"/>
</dbReference>
<dbReference type="InterPro" id="IPR055140">
    <property type="entry name" value="Thiolase_C_2"/>
</dbReference>
<dbReference type="PANTHER" id="PTHR42870">
    <property type="entry name" value="ACETYL-COA C-ACETYLTRANSFERASE"/>
    <property type="match status" value="1"/>
</dbReference>
<feature type="domain" description="Thiolase C-terminal" evidence="1">
    <location>
        <begin position="254"/>
        <end position="386"/>
    </location>
</feature>
<proteinExistence type="predicted"/>
<organism evidence="2 3">
    <name type="scientific">Rhizorhabdus histidinilytica</name>
    <dbReference type="NCBI Taxonomy" id="439228"/>
    <lineage>
        <taxon>Bacteria</taxon>
        <taxon>Pseudomonadati</taxon>
        <taxon>Pseudomonadota</taxon>
        <taxon>Alphaproteobacteria</taxon>
        <taxon>Sphingomonadales</taxon>
        <taxon>Sphingomonadaceae</taxon>
        <taxon>Rhizorhabdus</taxon>
    </lineage>
</organism>
<dbReference type="Pfam" id="PF22691">
    <property type="entry name" value="Thiolase_C_1"/>
    <property type="match status" value="1"/>
</dbReference>
<gene>
    <name evidence="2" type="ORF">SAMN06295920_107170</name>
</gene>
<keyword evidence="2" id="KW-0808">Transferase</keyword>
<dbReference type="GO" id="GO:0003988">
    <property type="term" value="F:acetyl-CoA C-acyltransferase activity"/>
    <property type="evidence" value="ECO:0007669"/>
    <property type="project" value="UniProtKB-ARBA"/>
</dbReference>
<reference evidence="3" key="1">
    <citation type="submission" date="2017-02" db="EMBL/GenBank/DDBJ databases">
        <authorList>
            <person name="Varghese N."/>
            <person name="Submissions S."/>
        </authorList>
    </citation>
    <scope>NUCLEOTIDE SEQUENCE [LARGE SCALE GENOMIC DNA]</scope>
    <source>
        <strain evidence="3">UM2</strain>
    </source>
</reference>
<dbReference type="EMBL" id="FUYM01000007">
    <property type="protein sequence ID" value="SKB86476.1"/>
    <property type="molecule type" value="Genomic_DNA"/>
</dbReference>
<dbReference type="CDD" id="cd00829">
    <property type="entry name" value="SCP-x_thiolase"/>
    <property type="match status" value="1"/>
</dbReference>
<protein>
    <submittedName>
        <fullName evidence="2">Acetyl-CoA acetyltransferase</fullName>
    </submittedName>
</protein>
<accession>A0A1T5ERD4</accession>
<dbReference type="RefSeq" id="WP_079649265.1">
    <property type="nucleotide sequence ID" value="NZ_FUYM01000007.1"/>
</dbReference>
<dbReference type="OrthoDB" id="9790314at2"/>
<name>A0A1T5ERD4_9SPHN</name>
<evidence type="ECO:0000313" key="2">
    <source>
        <dbReference type="EMBL" id="SKB86476.1"/>
    </source>
</evidence>
<evidence type="ECO:0000313" key="3">
    <source>
        <dbReference type="Proteomes" id="UP000189818"/>
    </source>
</evidence>
<dbReference type="Proteomes" id="UP000189818">
    <property type="component" value="Unassembled WGS sequence"/>
</dbReference>
<keyword evidence="3" id="KW-1185">Reference proteome</keyword>